<sequence>MHEEPPGCAPPRPAGGRPRGVAILGAGMIAEVHRRAALLAGATVTGVLASTPERSREVAARWRVERGYRALDEVLVDDRVDVVHVCTPNATHARYAAAALRAGKHVVCEKPLGVSSEEAEALTTLSEESGLVATLPFVYRYHPLVREIRARRLAGEFGRLHLLHGSYLQDWMLPPQASGWRVDPRLGGRSRAFADIGSHWCDLVEWVTGERFAEVLGALSIAVPERPVTGGPSFSAAGPSATAARSAPASVPGGATGAGSDSPTGTSSGSATGTGPDDAPGTVPVRTEDSATVLLRTADGVPASTVISQVAAGRKNRLWFELDGSEGSAVFDQENPETAWLGGLDGNRQLVRDPEHGTAEQRRLSQLPAGHAQGYAQCFESFVADTYSAIDGERPEGLPTFADGLRSARIVDAVLRSHHDDSWTKV</sequence>
<dbReference type="EMBL" id="CP093846">
    <property type="protein sequence ID" value="UNS95332.1"/>
    <property type="molecule type" value="Genomic_DNA"/>
</dbReference>
<dbReference type="InterPro" id="IPR000683">
    <property type="entry name" value="Gfo/Idh/MocA-like_OxRdtase_N"/>
</dbReference>
<dbReference type="SUPFAM" id="SSF51735">
    <property type="entry name" value="NAD(P)-binding Rossmann-fold domains"/>
    <property type="match status" value="1"/>
</dbReference>
<feature type="compositionally biased region" description="Low complexity" evidence="2">
    <location>
        <begin position="232"/>
        <end position="278"/>
    </location>
</feature>
<keyword evidence="1" id="KW-0560">Oxidoreductase</keyword>
<proteinExistence type="predicted"/>
<dbReference type="InterPro" id="IPR050463">
    <property type="entry name" value="Gfo/Idh/MocA_oxidrdct_glycsds"/>
</dbReference>
<dbReference type="InterPro" id="IPR055170">
    <property type="entry name" value="GFO_IDH_MocA-like_dom"/>
</dbReference>
<dbReference type="PANTHER" id="PTHR43818:SF11">
    <property type="entry name" value="BCDNA.GH03377"/>
    <property type="match status" value="1"/>
</dbReference>
<protein>
    <submittedName>
        <fullName evidence="5">Gfo/Idh/MocA family oxidoreductase</fullName>
    </submittedName>
</protein>
<evidence type="ECO:0000256" key="2">
    <source>
        <dbReference type="SAM" id="MobiDB-lite"/>
    </source>
</evidence>
<reference evidence="5 6" key="1">
    <citation type="journal article" date="2023" name="Microbiol. Spectr.">
        <title>Synergy between Genome Mining, Metabolomics, and Bioinformatics Uncovers Antibacterial Chlorinated Carbazole Alkaloids and Their Biosynthetic Gene Cluster from Streptomyces tubbatahanensis sp. nov., a Novel Actinomycete Isolated from Sulu Sea, Philippines.</title>
        <authorList>
            <person name="Tenebro C.P."/>
            <person name="Trono D.J.V.L."/>
            <person name="Balida L.A.P."/>
            <person name="Bayog L.K.A."/>
            <person name="Bruna J.R."/>
            <person name="Sabido E.M."/>
            <person name="Caspe D.P.C."/>
            <person name="de Los Santos E.L.C."/>
            <person name="Saludes J.P."/>
            <person name="Dalisay D.S."/>
        </authorList>
    </citation>
    <scope>NUCLEOTIDE SEQUENCE [LARGE SCALE GENOMIC DNA]</scope>
    <source>
        <strain evidence="5 6">DSD3025</strain>
    </source>
</reference>
<dbReference type="SUPFAM" id="SSF55347">
    <property type="entry name" value="Glyceraldehyde-3-phosphate dehydrogenase-like, C-terminal domain"/>
    <property type="match status" value="1"/>
</dbReference>
<dbReference type="Pfam" id="PF22725">
    <property type="entry name" value="GFO_IDH_MocA_C3"/>
    <property type="match status" value="1"/>
</dbReference>
<gene>
    <name evidence="5" type="ORF">MMF93_01750</name>
</gene>
<evidence type="ECO:0000259" key="4">
    <source>
        <dbReference type="Pfam" id="PF22725"/>
    </source>
</evidence>
<dbReference type="Proteomes" id="UP001202244">
    <property type="component" value="Chromosome"/>
</dbReference>
<evidence type="ECO:0000259" key="3">
    <source>
        <dbReference type="Pfam" id="PF01408"/>
    </source>
</evidence>
<dbReference type="Pfam" id="PF01408">
    <property type="entry name" value="GFO_IDH_MocA"/>
    <property type="match status" value="1"/>
</dbReference>
<dbReference type="PANTHER" id="PTHR43818">
    <property type="entry name" value="BCDNA.GH03377"/>
    <property type="match status" value="1"/>
</dbReference>
<accession>A0ABY3XLN9</accession>
<feature type="domain" description="GFO/IDH/MocA-like oxidoreductase" evidence="4">
    <location>
        <begin position="146"/>
        <end position="329"/>
    </location>
</feature>
<feature type="region of interest" description="Disordered" evidence="2">
    <location>
        <begin position="232"/>
        <end position="285"/>
    </location>
</feature>
<dbReference type="Gene3D" id="3.40.50.720">
    <property type="entry name" value="NAD(P)-binding Rossmann-like Domain"/>
    <property type="match status" value="1"/>
</dbReference>
<dbReference type="InterPro" id="IPR036291">
    <property type="entry name" value="NAD(P)-bd_dom_sf"/>
</dbReference>
<keyword evidence="6" id="KW-1185">Reference proteome</keyword>
<evidence type="ECO:0000256" key="1">
    <source>
        <dbReference type="ARBA" id="ARBA00023002"/>
    </source>
</evidence>
<organism evidence="5 6">
    <name type="scientific">Streptomyces tubbatahanensis</name>
    <dbReference type="NCBI Taxonomy" id="2923272"/>
    <lineage>
        <taxon>Bacteria</taxon>
        <taxon>Bacillati</taxon>
        <taxon>Actinomycetota</taxon>
        <taxon>Actinomycetes</taxon>
        <taxon>Kitasatosporales</taxon>
        <taxon>Streptomycetaceae</taxon>
        <taxon>Streptomyces</taxon>
    </lineage>
</organism>
<evidence type="ECO:0000313" key="5">
    <source>
        <dbReference type="EMBL" id="UNS95332.1"/>
    </source>
</evidence>
<dbReference type="Gene3D" id="3.30.360.10">
    <property type="entry name" value="Dihydrodipicolinate Reductase, domain 2"/>
    <property type="match status" value="1"/>
</dbReference>
<dbReference type="RefSeq" id="WP_242748865.1">
    <property type="nucleotide sequence ID" value="NZ_CP093846.1"/>
</dbReference>
<evidence type="ECO:0000313" key="6">
    <source>
        <dbReference type="Proteomes" id="UP001202244"/>
    </source>
</evidence>
<name>A0ABY3XLN9_9ACTN</name>
<feature type="domain" description="Gfo/Idh/MocA-like oxidoreductase N-terminal" evidence="3">
    <location>
        <begin position="21"/>
        <end position="133"/>
    </location>
</feature>